<evidence type="ECO:0000313" key="2">
    <source>
        <dbReference type="EMBL" id="KYM76351.1"/>
    </source>
</evidence>
<proteinExistence type="predicted"/>
<gene>
    <name evidence="2" type="ORF">ALC53_13378</name>
</gene>
<name>A0A195AVZ4_9HYME</name>
<dbReference type="STRING" id="520822.A0A195AVZ4"/>
<organism evidence="2 3">
    <name type="scientific">Atta colombica</name>
    <dbReference type="NCBI Taxonomy" id="520822"/>
    <lineage>
        <taxon>Eukaryota</taxon>
        <taxon>Metazoa</taxon>
        <taxon>Ecdysozoa</taxon>
        <taxon>Arthropoda</taxon>
        <taxon>Hexapoda</taxon>
        <taxon>Insecta</taxon>
        <taxon>Pterygota</taxon>
        <taxon>Neoptera</taxon>
        <taxon>Endopterygota</taxon>
        <taxon>Hymenoptera</taxon>
        <taxon>Apocrita</taxon>
        <taxon>Aculeata</taxon>
        <taxon>Formicoidea</taxon>
        <taxon>Formicidae</taxon>
        <taxon>Myrmicinae</taxon>
        <taxon>Atta</taxon>
    </lineage>
</organism>
<dbReference type="EMBL" id="KQ976731">
    <property type="protein sequence ID" value="KYM76351.1"/>
    <property type="molecule type" value="Genomic_DNA"/>
</dbReference>
<dbReference type="SMART" id="SM00595">
    <property type="entry name" value="MADF"/>
    <property type="match status" value="1"/>
</dbReference>
<protein>
    <recommendedName>
        <fullName evidence="1">MADF domain-containing protein</fullName>
    </recommendedName>
</protein>
<dbReference type="InterPro" id="IPR039353">
    <property type="entry name" value="TF_Adf1"/>
</dbReference>
<dbReference type="PROSITE" id="PS51029">
    <property type="entry name" value="MADF"/>
    <property type="match status" value="1"/>
</dbReference>
<evidence type="ECO:0000313" key="3">
    <source>
        <dbReference type="Proteomes" id="UP000078540"/>
    </source>
</evidence>
<accession>A0A195AVZ4</accession>
<dbReference type="Pfam" id="PF10545">
    <property type="entry name" value="MADF_DNA_bdg"/>
    <property type="match status" value="1"/>
</dbReference>
<feature type="domain" description="MADF" evidence="1">
    <location>
        <begin position="12"/>
        <end position="108"/>
    </location>
</feature>
<dbReference type="InterPro" id="IPR006578">
    <property type="entry name" value="MADF-dom"/>
</dbReference>
<dbReference type="Proteomes" id="UP000078540">
    <property type="component" value="Unassembled WGS sequence"/>
</dbReference>
<dbReference type="PANTHER" id="PTHR12243">
    <property type="entry name" value="MADF DOMAIN TRANSCRIPTION FACTOR"/>
    <property type="match status" value="1"/>
</dbReference>
<keyword evidence="3" id="KW-1185">Reference proteome</keyword>
<evidence type="ECO:0000259" key="1">
    <source>
        <dbReference type="PROSITE" id="PS51029"/>
    </source>
</evidence>
<dbReference type="PANTHER" id="PTHR12243:SF67">
    <property type="entry name" value="COREPRESSOR OF PANGOLIN, ISOFORM A-RELATED"/>
    <property type="match status" value="1"/>
</dbReference>
<sequence>MNIGIQRDRDKMLINVVQTKPGLWNTQMTLSERTKAKKKVLWKEVQNILGFMTMDEAMKRWKYLRSCYVRYRRLANTYVPSGSAAQPIKKLKVFRFYELMRFIDDSLENARYIFLYSKLSSDIL</sequence>
<reference evidence="2 3" key="1">
    <citation type="submission" date="2015-09" db="EMBL/GenBank/DDBJ databases">
        <title>Atta colombica WGS genome.</title>
        <authorList>
            <person name="Nygaard S."/>
            <person name="Hu H."/>
            <person name="Boomsma J."/>
            <person name="Zhang G."/>
        </authorList>
    </citation>
    <scope>NUCLEOTIDE SEQUENCE [LARGE SCALE GENOMIC DNA]</scope>
    <source>
        <strain evidence="2">Treedump-2</strain>
        <tissue evidence="2">Whole body</tissue>
    </source>
</reference>
<dbReference type="AlphaFoldDB" id="A0A195AVZ4"/>